<organism evidence="1 2">
    <name type="scientific">Geodia barretti</name>
    <name type="common">Barrett's horny sponge</name>
    <dbReference type="NCBI Taxonomy" id="519541"/>
    <lineage>
        <taxon>Eukaryota</taxon>
        <taxon>Metazoa</taxon>
        <taxon>Porifera</taxon>
        <taxon>Demospongiae</taxon>
        <taxon>Heteroscleromorpha</taxon>
        <taxon>Tetractinellida</taxon>
        <taxon>Astrophorina</taxon>
        <taxon>Geodiidae</taxon>
        <taxon>Geodia</taxon>
    </lineage>
</organism>
<comment type="caution">
    <text evidence="1">The sequence shown here is derived from an EMBL/GenBank/DDBJ whole genome shotgun (WGS) entry which is preliminary data.</text>
</comment>
<dbReference type="AlphaFoldDB" id="A0AA35SP99"/>
<evidence type="ECO:0000313" key="2">
    <source>
        <dbReference type="Proteomes" id="UP001174909"/>
    </source>
</evidence>
<keyword evidence="2" id="KW-1185">Reference proteome</keyword>
<proteinExistence type="predicted"/>
<gene>
    <name evidence="1" type="ORF">GBAR_LOCUS18321</name>
</gene>
<sequence length="115" mass="12269">FRLLFYSPSYSPLSIQPYFVSGATAVDPGRSASGIPVATPLTLWGVIIFPSLLSCMSWGCPCAASVAVCDESYHCGVYLFFPCRSAGGGGRGIRGREVPVHASAMRSGKVHPYHR</sequence>
<dbReference type="Proteomes" id="UP001174909">
    <property type="component" value="Unassembled WGS sequence"/>
</dbReference>
<accession>A0AA35SP99</accession>
<feature type="non-terminal residue" evidence="1">
    <location>
        <position position="115"/>
    </location>
</feature>
<reference evidence="1" key="1">
    <citation type="submission" date="2023-03" db="EMBL/GenBank/DDBJ databases">
        <authorList>
            <person name="Steffen K."/>
            <person name="Cardenas P."/>
        </authorList>
    </citation>
    <scope>NUCLEOTIDE SEQUENCE</scope>
</reference>
<protein>
    <submittedName>
        <fullName evidence="1">Uncharacterized protein</fullName>
    </submittedName>
</protein>
<evidence type="ECO:0000313" key="1">
    <source>
        <dbReference type="EMBL" id="CAI8032401.1"/>
    </source>
</evidence>
<dbReference type="EMBL" id="CASHTH010002599">
    <property type="protein sequence ID" value="CAI8032401.1"/>
    <property type="molecule type" value="Genomic_DNA"/>
</dbReference>
<name>A0AA35SP99_GEOBA</name>